<feature type="compositionally biased region" description="Polar residues" evidence="6">
    <location>
        <begin position="319"/>
        <end position="332"/>
    </location>
</feature>
<dbReference type="AlphaFoldDB" id="A0A4E0RPH4"/>
<keyword evidence="4" id="KW-0804">Transcription</keyword>
<proteinExistence type="predicted"/>
<evidence type="ECO:0000313" key="8">
    <source>
        <dbReference type="EMBL" id="THD27544.1"/>
    </source>
</evidence>
<dbReference type="PROSITE" id="PS50217">
    <property type="entry name" value="BZIP"/>
    <property type="match status" value="1"/>
</dbReference>
<comment type="subcellular location">
    <subcellularLocation>
        <location evidence="1">Nucleus</location>
    </subcellularLocation>
</comment>
<accession>A0A4E0RPH4</accession>
<dbReference type="InterPro" id="IPR004827">
    <property type="entry name" value="bZIP"/>
</dbReference>
<dbReference type="SUPFAM" id="SSF57959">
    <property type="entry name" value="Leucine zipper domain"/>
    <property type="match status" value="1"/>
</dbReference>
<evidence type="ECO:0000259" key="7">
    <source>
        <dbReference type="PROSITE" id="PS50217"/>
    </source>
</evidence>
<gene>
    <name evidence="8" type="ORF">D915_001595</name>
</gene>
<dbReference type="InterPro" id="IPR040223">
    <property type="entry name" value="PAR_bZIP"/>
</dbReference>
<dbReference type="Proteomes" id="UP000230066">
    <property type="component" value="Unassembled WGS sequence"/>
</dbReference>
<evidence type="ECO:0000313" key="9">
    <source>
        <dbReference type="Proteomes" id="UP000230066"/>
    </source>
</evidence>
<dbReference type="PANTHER" id="PTHR11988">
    <property type="entry name" value="THYROTROPH EMBRYONIC FACTOR RELATED"/>
    <property type="match status" value="1"/>
</dbReference>
<dbReference type="EMBL" id="JXXN02000392">
    <property type="protein sequence ID" value="THD27544.1"/>
    <property type="molecule type" value="Genomic_DNA"/>
</dbReference>
<evidence type="ECO:0000256" key="6">
    <source>
        <dbReference type="SAM" id="MobiDB-lite"/>
    </source>
</evidence>
<feature type="compositionally biased region" description="Polar residues" evidence="6">
    <location>
        <begin position="154"/>
        <end position="164"/>
    </location>
</feature>
<feature type="compositionally biased region" description="Low complexity" evidence="6">
    <location>
        <begin position="339"/>
        <end position="352"/>
    </location>
</feature>
<name>A0A4E0RPH4_FASHE</name>
<organism evidence="8 9">
    <name type="scientific">Fasciola hepatica</name>
    <name type="common">Liver fluke</name>
    <dbReference type="NCBI Taxonomy" id="6192"/>
    <lineage>
        <taxon>Eukaryota</taxon>
        <taxon>Metazoa</taxon>
        <taxon>Spiralia</taxon>
        <taxon>Lophotrochozoa</taxon>
        <taxon>Platyhelminthes</taxon>
        <taxon>Trematoda</taxon>
        <taxon>Digenea</taxon>
        <taxon>Plagiorchiida</taxon>
        <taxon>Echinostomata</taxon>
        <taxon>Echinostomatoidea</taxon>
        <taxon>Fasciolidae</taxon>
        <taxon>Fasciola</taxon>
    </lineage>
</organism>
<feature type="compositionally biased region" description="Polar residues" evidence="6">
    <location>
        <begin position="252"/>
        <end position="269"/>
    </location>
</feature>
<protein>
    <submittedName>
        <fullName evidence="8">Par domain protein</fullName>
    </submittedName>
</protein>
<dbReference type="GO" id="GO:0000978">
    <property type="term" value="F:RNA polymerase II cis-regulatory region sequence-specific DNA binding"/>
    <property type="evidence" value="ECO:0007669"/>
    <property type="project" value="TreeGrafter"/>
</dbReference>
<dbReference type="SMART" id="SM00338">
    <property type="entry name" value="BRLZ"/>
    <property type="match status" value="1"/>
</dbReference>
<feature type="compositionally biased region" description="Basic and acidic residues" evidence="6">
    <location>
        <begin position="383"/>
        <end position="392"/>
    </location>
</feature>
<evidence type="ECO:0000256" key="2">
    <source>
        <dbReference type="ARBA" id="ARBA00023015"/>
    </source>
</evidence>
<feature type="compositionally biased region" description="Low complexity" evidence="6">
    <location>
        <begin position="175"/>
        <end position="192"/>
    </location>
</feature>
<comment type="caution">
    <text evidence="8">The sequence shown here is derived from an EMBL/GenBank/DDBJ whole genome shotgun (WGS) entry which is preliminary data.</text>
</comment>
<keyword evidence="3" id="KW-0238">DNA-binding</keyword>
<feature type="region of interest" description="Disordered" evidence="6">
    <location>
        <begin position="144"/>
        <end position="366"/>
    </location>
</feature>
<evidence type="ECO:0000256" key="5">
    <source>
        <dbReference type="ARBA" id="ARBA00023242"/>
    </source>
</evidence>
<dbReference type="PANTHER" id="PTHR11988:SF27">
    <property type="entry name" value="GH27708P"/>
    <property type="match status" value="1"/>
</dbReference>
<feature type="region of interest" description="Disordered" evidence="6">
    <location>
        <begin position="383"/>
        <end position="407"/>
    </location>
</feature>
<sequence length="446" mass="48923">MHKMKPSGLETSELQITDFLQMKTAIPSGTNGSVSTASLSQLPESLINSFAMRSQRTLSNGSLPLSGMPSMHSELIQSPFPLSLSSASSNSPLTSALLCSVLGAELRPIIPQLTNRFRTSSCQPLGRLLLNSAESSWLCSESARNEDDAPLDLSNKSPNKTTPESPLEVTNCMATTIIGPIPTPSTVSIPTVQDSSESETRSIPALQTNKSSVARRRRTTASRRSRKPNRPEHHQSAEQDSVSQPSKVMDTNLFSAGQPASQSRYPTMSDTEDYRITTSSGTTGIAPRVRGRRSHSASDAPLAQIDKPNRMSDEAAGSDVSTISDTHWSLNRPTALIQTRRTSSSSGTNTARPGSDPNICNPRMRRYPEMTPTEAKDQAYWEKRVKNNEAARRSRRARKSKEQSLRDYAERLEKVNTQLLEEIKLLKKEVVRLKSKGGQKNGDEQE</sequence>
<reference evidence="8" key="1">
    <citation type="submission" date="2019-03" db="EMBL/GenBank/DDBJ databases">
        <title>Improved annotation for the trematode Fasciola hepatica.</title>
        <authorList>
            <person name="Choi Y.-J."/>
            <person name="Martin J."/>
            <person name="Mitreva M."/>
        </authorList>
    </citation>
    <scope>NUCLEOTIDE SEQUENCE [LARGE SCALE GENOMIC DNA]</scope>
</reference>
<dbReference type="Pfam" id="PF07716">
    <property type="entry name" value="bZIP_2"/>
    <property type="match status" value="1"/>
</dbReference>
<dbReference type="Gene3D" id="1.20.5.170">
    <property type="match status" value="1"/>
</dbReference>
<feature type="domain" description="BZIP" evidence="7">
    <location>
        <begin position="377"/>
        <end position="435"/>
    </location>
</feature>
<keyword evidence="2" id="KW-0805">Transcription regulation</keyword>
<keyword evidence="9" id="KW-1185">Reference proteome</keyword>
<evidence type="ECO:0000256" key="4">
    <source>
        <dbReference type="ARBA" id="ARBA00023163"/>
    </source>
</evidence>
<dbReference type="GO" id="GO:0000981">
    <property type="term" value="F:DNA-binding transcription factor activity, RNA polymerase II-specific"/>
    <property type="evidence" value="ECO:0007669"/>
    <property type="project" value="TreeGrafter"/>
</dbReference>
<dbReference type="InterPro" id="IPR046347">
    <property type="entry name" value="bZIP_sf"/>
</dbReference>
<dbReference type="GO" id="GO:0005634">
    <property type="term" value="C:nucleus"/>
    <property type="evidence" value="ECO:0007669"/>
    <property type="project" value="UniProtKB-SubCell"/>
</dbReference>
<evidence type="ECO:0000256" key="1">
    <source>
        <dbReference type="ARBA" id="ARBA00004123"/>
    </source>
</evidence>
<evidence type="ECO:0000256" key="3">
    <source>
        <dbReference type="ARBA" id="ARBA00023125"/>
    </source>
</evidence>
<keyword evidence="5" id="KW-0539">Nucleus</keyword>
<feature type="compositionally biased region" description="Basic residues" evidence="6">
    <location>
        <begin position="213"/>
        <end position="228"/>
    </location>
</feature>